<dbReference type="InterPro" id="IPR020471">
    <property type="entry name" value="AKR"/>
</dbReference>
<accession>A0A9D1HCQ6</accession>
<feature type="domain" description="4Fe-4S ferredoxin-type" evidence="4">
    <location>
        <begin position="267"/>
        <end position="296"/>
    </location>
</feature>
<dbReference type="CDD" id="cd19100">
    <property type="entry name" value="AKR_unchar"/>
    <property type="match status" value="1"/>
</dbReference>
<gene>
    <name evidence="5" type="ORF">IAD12_04465</name>
</gene>
<dbReference type="SUPFAM" id="SSF51430">
    <property type="entry name" value="NAD(P)-linked oxidoreductase"/>
    <property type="match status" value="1"/>
</dbReference>
<dbReference type="Pfam" id="PF00248">
    <property type="entry name" value="Aldo_ket_red"/>
    <property type="match status" value="1"/>
</dbReference>
<dbReference type="Pfam" id="PF12838">
    <property type="entry name" value="Fer4_7"/>
    <property type="match status" value="1"/>
</dbReference>
<evidence type="ECO:0000256" key="3">
    <source>
        <dbReference type="ARBA" id="ARBA00023014"/>
    </source>
</evidence>
<name>A0A9D1HCQ6_9FIRM</name>
<dbReference type="Gene3D" id="3.30.70.20">
    <property type="match status" value="1"/>
</dbReference>
<dbReference type="PRINTS" id="PR00069">
    <property type="entry name" value="ALDKETRDTASE"/>
</dbReference>
<dbReference type="GO" id="GO:0016491">
    <property type="term" value="F:oxidoreductase activity"/>
    <property type="evidence" value="ECO:0007669"/>
    <property type="project" value="InterPro"/>
</dbReference>
<keyword evidence="1" id="KW-0479">Metal-binding</keyword>
<dbReference type="Gene3D" id="3.20.20.100">
    <property type="entry name" value="NADP-dependent oxidoreductase domain"/>
    <property type="match status" value="1"/>
</dbReference>
<evidence type="ECO:0000313" key="5">
    <source>
        <dbReference type="EMBL" id="HIT99488.1"/>
    </source>
</evidence>
<dbReference type="EMBL" id="DVLX01000051">
    <property type="protein sequence ID" value="HIT99488.1"/>
    <property type="molecule type" value="Genomic_DNA"/>
</dbReference>
<dbReference type="PROSITE" id="PS51379">
    <property type="entry name" value="4FE4S_FER_2"/>
    <property type="match status" value="2"/>
</dbReference>
<dbReference type="SUPFAM" id="SSF54862">
    <property type="entry name" value="4Fe-4S ferredoxins"/>
    <property type="match status" value="1"/>
</dbReference>
<reference evidence="5" key="1">
    <citation type="submission" date="2020-10" db="EMBL/GenBank/DDBJ databases">
        <authorList>
            <person name="Gilroy R."/>
        </authorList>
    </citation>
    <scope>NUCLEOTIDE SEQUENCE</scope>
    <source>
        <strain evidence="5">CHK176-22527</strain>
    </source>
</reference>
<evidence type="ECO:0000256" key="2">
    <source>
        <dbReference type="ARBA" id="ARBA00023004"/>
    </source>
</evidence>
<evidence type="ECO:0000259" key="4">
    <source>
        <dbReference type="PROSITE" id="PS51379"/>
    </source>
</evidence>
<dbReference type="AlphaFoldDB" id="A0A9D1HCQ6"/>
<dbReference type="PANTHER" id="PTHR43312:SF1">
    <property type="entry name" value="NADP-DEPENDENT OXIDOREDUCTASE DOMAIN-CONTAINING PROTEIN"/>
    <property type="match status" value="1"/>
</dbReference>
<dbReference type="InterPro" id="IPR017900">
    <property type="entry name" value="4Fe4S_Fe_S_CS"/>
</dbReference>
<feature type="domain" description="4Fe-4S ferredoxin-type" evidence="4">
    <location>
        <begin position="297"/>
        <end position="324"/>
    </location>
</feature>
<keyword evidence="3" id="KW-0411">Iron-sulfur</keyword>
<dbReference type="GO" id="GO:0046872">
    <property type="term" value="F:metal ion binding"/>
    <property type="evidence" value="ECO:0007669"/>
    <property type="project" value="UniProtKB-KW"/>
</dbReference>
<protein>
    <submittedName>
        <fullName evidence="5">Aldo/keto reductase</fullName>
    </submittedName>
</protein>
<dbReference type="PROSITE" id="PS00198">
    <property type="entry name" value="4FE4S_FER_1"/>
    <property type="match status" value="1"/>
</dbReference>
<dbReference type="InterPro" id="IPR053135">
    <property type="entry name" value="AKR2_Oxidoreductase"/>
</dbReference>
<evidence type="ECO:0000313" key="6">
    <source>
        <dbReference type="Proteomes" id="UP000824159"/>
    </source>
</evidence>
<proteinExistence type="predicted"/>
<reference evidence="5" key="2">
    <citation type="journal article" date="2021" name="PeerJ">
        <title>Extensive microbial diversity within the chicken gut microbiome revealed by metagenomics and culture.</title>
        <authorList>
            <person name="Gilroy R."/>
            <person name="Ravi A."/>
            <person name="Getino M."/>
            <person name="Pursley I."/>
            <person name="Horton D.L."/>
            <person name="Alikhan N.F."/>
            <person name="Baker D."/>
            <person name="Gharbi K."/>
            <person name="Hall N."/>
            <person name="Watson M."/>
            <person name="Adriaenssens E.M."/>
            <person name="Foster-Nyarko E."/>
            <person name="Jarju S."/>
            <person name="Secka A."/>
            <person name="Antonio M."/>
            <person name="Oren A."/>
            <person name="Chaudhuri R.R."/>
            <person name="La Ragione R."/>
            <person name="Hildebrand F."/>
            <person name="Pallen M.J."/>
        </authorList>
    </citation>
    <scope>NUCLEOTIDE SEQUENCE</scope>
    <source>
        <strain evidence="5">CHK176-22527</strain>
    </source>
</reference>
<sequence length="324" mass="35916">MKKTELGHTGIYVTPAAFGVLTIGASQLDLSLEKGAQLIKYAFSKGINFFDTAQYYDTYHYIKEAFKDIDMSVDNKNRPVICTKSLASSYEDMRFAVEEAQEKMGLDVIDIFLIHEVRQDPDWDMRQPAWQCLMDFRKKGIIKSIGVSTHHVDVVEKMAGIPECDVVFPLINFAGLGIRKGDDFGTREEMESSIEKCRLAGKGIFIMKAFGGGNLTGEYIKALDYAFSIKGTASVMVGLGSIDEIDRLISYTEGTLPKDYAPDISKKKIHIDQGDCEGCGACVSRCPNKAVNFGRFGLAQIDYDICITCGYCAPVCPVRAIIMY</sequence>
<dbReference type="PANTHER" id="PTHR43312">
    <property type="entry name" value="D-THREO-ALDOSE 1-DEHYDROGENASE"/>
    <property type="match status" value="1"/>
</dbReference>
<evidence type="ECO:0000256" key="1">
    <source>
        <dbReference type="ARBA" id="ARBA00022723"/>
    </source>
</evidence>
<keyword evidence="2" id="KW-0408">Iron</keyword>
<dbReference type="InterPro" id="IPR017896">
    <property type="entry name" value="4Fe4S_Fe-S-bd"/>
</dbReference>
<dbReference type="Proteomes" id="UP000824159">
    <property type="component" value="Unassembled WGS sequence"/>
</dbReference>
<comment type="caution">
    <text evidence="5">The sequence shown here is derived from an EMBL/GenBank/DDBJ whole genome shotgun (WGS) entry which is preliminary data.</text>
</comment>
<dbReference type="InterPro" id="IPR023210">
    <property type="entry name" value="NADP_OxRdtase_dom"/>
</dbReference>
<dbReference type="GO" id="GO:0051536">
    <property type="term" value="F:iron-sulfur cluster binding"/>
    <property type="evidence" value="ECO:0007669"/>
    <property type="project" value="UniProtKB-KW"/>
</dbReference>
<dbReference type="InterPro" id="IPR036812">
    <property type="entry name" value="NAD(P)_OxRdtase_dom_sf"/>
</dbReference>
<organism evidence="5 6">
    <name type="scientific">Candidatus Allocopromorpha excrementavium</name>
    <dbReference type="NCBI Taxonomy" id="2840741"/>
    <lineage>
        <taxon>Bacteria</taxon>
        <taxon>Bacillati</taxon>
        <taxon>Bacillota</taxon>
        <taxon>Clostridia</taxon>
        <taxon>Eubacteriales</taxon>
        <taxon>Eubacteriaceae</taxon>
        <taxon>Eubacteriaceae incertae sedis</taxon>
        <taxon>Candidatus Allocopromorpha</taxon>
    </lineage>
</organism>